<dbReference type="PROSITE" id="PS01081">
    <property type="entry name" value="HTH_TETR_1"/>
    <property type="match status" value="1"/>
</dbReference>
<sequence>MKVDRQEQDEARRARIARAAFELFARTGLERVSAQDIARAAFVSRTNLYRYFPSKTHMLLAHFEHTVHDTRAEALRRLSGGAAPQAVWQLVTGRMADLGVRYRHLVGAVGQAVLGRAGPGEKSAVTLAPGLLRGAGQPEVRTAQTLVGLVEPVLSAMRTQGRLRPDADTRFLAALLVDACLMSLLHGGHRDQREVLRDWQDRFSLLMHGALAPGATLESGEPAPPAGSVPPPGAVGGRSTLEEGAFPASPARAQDRPADATIP</sequence>
<reference evidence="8" key="1">
    <citation type="submission" date="2016-10" db="EMBL/GenBank/DDBJ databases">
        <authorList>
            <person name="Varghese N."/>
            <person name="Submissions S."/>
        </authorList>
    </citation>
    <scope>NUCLEOTIDE SEQUENCE [LARGE SCALE GENOMIC DNA]</scope>
    <source>
        <strain evidence="8">CGMCC 1.10218</strain>
    </source>
</reference>
<evidence type="ECO:0000256" key="2">
    <source>
        <dbReference type="ARBA" id="ARBA00023125"/>
    </source>
</evidence>
<evidence type="ECO:0000256" key="5">
    <source>
        <dbReference type="SAM" id="MobiDB-lite"/>
    </source>
</evidence>
<dbReference type="PRINTS" id="PR00455">
    <property type="entry name" value="HTHTETR"/>
</dbReference>
<proteinExistence type="predicted"/>
<dbReference type="AlphaFoldDB" id="A0A1H6T4R1"/>
<evidence type="ECO:0000259" key="6">
    <source>
        <dbReference type="PROSITE" id="PS50977"/>
    </source>
</evidence>
<evidence type="ECO:0000256" key="3">
    <source>
        <dbReference type="ARBA" id="ARBA00023163"/>
    </source>
</evidence>
<keyword evidence="8" id="KW-1185">Reference proteome</keyword>
<evidence type="ECO:0000256" key="4">
    <source>
        <dbReference type="PROSITE-ProRule" id="PRU00335"/>
    </source>
</evidence>
<organism evidence="7 8">
    <name type="scientific">Deinococcus reticulitermitis</name>
    <dbReference type="NCBI Taxonomy" id="856736"/>
    <lineage>
        <taxon>Bacteria</taxon>
        <taxon>Thermotogati</taxon>
        <taxon>Deinococcota</taxon>
        <taxon>Deinococci</taxon>
        <taxon>Deinococcales</taxon>
        <taxon>Deinococcaceae</taxon>
        <taxon>Deinococcus</taxon>
    </lineage>
</organism>
<feature type="compositionally biased region" description="Basic and acidic residues" evidence="5">
    <location>
        <begin position="253"/>
        <end position="263"/>
    </location>
</feature>
<dbReference type="PROSITE" id="PS50977">
    <property type="entry name" value="HTH_TETR_2"/>
    <property type="match status" value="1"/>
</dbReference>
<feature type="DNA-binding region" description="H-T-H motif" evidence="4">
    <location>
        <begin position="33"/>
        <end position="52"/>
    </location>
</feature>
<dbReference type="PANTHER" id="PTHR30055">
    <property type="entry name" value="HTH-TYPE TRANSCRIPTIONAL REGULATOR RUTR"/>
    <property type="match status" value="1"/>
</dbReference>
<dbReference type="RefSeq" id="WP_092262895.1">
    <property type="nucleotide sequence ID" value="NZ_FNZA01000001.1"/>
</dbReference>
<dbReference type="EMBL" id="FNZA01000001">
    <property type="protein sequence ID" value="SEI71260.1"/>
    <property type="molecule type" value="Genomic_DNA"/>
</dbReference>
<dbReference type="InterPro" id="IPR023772">
    <property type="entry name" value="DNA-bd_HTH_TetR-type_CS"/>
</dbReference>
<dbReference type="GO" id="GO:0003700">
    <property type="term" value="F:DNA-binding transcription factor activity"/>
    <property type="evidence" value="ECO:0007669"/>
    <property type="project" value="TreeGrafter"/>
</dbReference>
<keyword evidence="1" id="KW-0805">Transcription regulation</keyword>
<dbReference type="Proteomes" id="UP000199223">
    <property type="component" value="Unassembled WGS sequence"/>
</dbReference>
<dbReference type="SUPFAM" id="SSF46689">
    <property type="entry name" value="Homeodomain-like"/>
    <property type="match status" value="1"/>
</dbReference>
<dbReference type="InterPro" id="IPR001647">
    <property type="entry name" value="HTH_TetR"/>
</dbReference>
<evidence type="ECO:0000313" key="7">
    <source>
        <dbReference type="EMBL" id="SEI71260.1"/>
    </source>
</evidence>
<protein>
    <submittedName>
        <fullName evidence="7">Transcriptional regulator, TetR family</fullName>
    </submittedName>
</protein>
<dbReference type="InterPro" id="IPR009057">
    <property type="entry name" value="Homeodomain-like_sf"/>
</dbReference>
<name>A0A1H6T4R1_9DEIO</name>
<dbReference type="PANTHER" id="PTHR30055:SF234">
    <property type="entry name" value="HTH-TYPE TRANSCRIPTIONAL REGULATOR BETI"/>
    <property type="match status" value="1"/>
</dbReference>
<feature type="region of interest" description="Disordered" evidence="5">
    <location>
        <begin position="214"/>
        <end position="263"/>
    </location>
</feature>
<keyword evidence="2 4" id="KW-0238">DNA-binding</keyword>
<keyword evidence="3" id="KW-0804">Transcription</keyword>
<dbReference type="Gene3D" id="1.10.357.10">
    <property type="entry name" value="Tetracycline Repressor, domain 2"/>
    <property type="match status" value="1"/>
</dbReference>
<evidence type="ECO:0000313" key="8">
    <source>
        <dbReference type="Proteomes" id="UP000199223"/>
    </source>
</evidence>
<gene>
    <name evidence="7" type="ORF">SAMN04488058_101411</name>
</gene>
<dbReference type="STRING" id="856736.SAMN04488058_101411"/>
<feature type="compositionally biased region" description="Pro residues" evidence="5">
    <location>
        <begin position="222"/>
        <end position="233"/>
    </location>
</feature>
<dbReference type="InterPro" id="IPR050109">
    <property type="entry name" value="HTH-type_TetR-like_transc_reg"/>
</dbReference>
<accession>A0A1H6T4R1</accession>
<dbReference type="Pfam" id="PF00440">
    <property type="entry name" value="TetR_N"/>
    <property type="match status" value="1"/>
</dbReference>
<feature type="domain" description="HTH tetR-type" evidence="6">
    <location>
        <begin position="10"/>
        <end position="70"/>
    </location>
</feature>
<evidence type="ECO:0000256" key="1">
    <source>
        <dbReference type="ARBA" id="ARBA00023015"/>
    </source>
</evidence>
<dbReference type="GO" id="GO:0000976">
    <property type="term" value="F:transcription cis-regulatory region binding"/>
    <property type="evidence" value="ECO:0007669"/>
    <property type="project" value="TreeGrafter"/>
</dbReference>